<dbReference type="AlphaFoldDB" id="I0SBD7"/>
<keyword evidence="3" id="KW-1185">Reference proteome</keyword>
<keyword evidence="1" id="KW-0812">Transmembrane</keyword>
<keyword evidence="1" id="KW-0472">Membrane</keyword>
<organism evidence="2 3">
    <name type="scientific">Streptococcus anginosus subsp. whileyi CCUG 39159</name>
    <dbReference type="NCBI Taxonomy" id="1095729"/>
    <lineage>
        <taxon>Bacteria</taxon>
        <taxon>Bacillati</taxon>
        <taxon>Bacillota</taxon>
        <taxon>Bacilli</taxon>
        <taxon>Lactobacillales</taxon>
        <taxon>Streptococcaceae</taxon>
        <taxon>Streptococcus</taxon>
        <taxon>Streptococcus anginosus group</taxon>
    </lineage>
</organism>
<evidence type="ECO:0000256" key="1">
    <source>
        <dbReference type="SAM" id="Phobius"/>
    </source>
</evidence>
<evidence type="ECO:0000313" key="3">
    <source>
        <dbReference type="Proteomes" id="UP000003245"/>
    </source>
</evidence>
<evidence type="ECO:0000313" key="2">
    <source>
        <dbReference type="EMBL" id="EID20690.1"/>
    </source>
</evidence>
<comment type="caution">
    <text evidence="2">The sequence shown here is derived from an EMBL/GenBank/DDBJ whole genome shotgun (WGS) entry which is preliminary data.</text>
</comment>
<proteinExistence type="predicted"/>
<protein>
    <submittedName>
        <fullName evidence="2">Uncharacterized protein</fullName>
    </submittedName>
</protein>
<feature type="transmembrane region" description="Helical" evidence="1">
    <location>
        <begin position="7"/>
        <end position="27"/>
    </location>
</feature>
<accession>I0SBD7</accession>
<reference evidence="2 3" key="1">
    <citation type="submission" date="2012-01" db="EMBL/GenBank/DDBJ databases">
        <authorList>
            <person name="Harkins D.M."/>
            <person name="Madupu R."/>
            <person name="Durkin A.S."/>
            <person name="Torralba M."/>
            <person name="Methe B."/>
            <person name="Sutton G.G."/>
            <person name="Nelson K.E."/>
        </authorList>
    </citation>
    <scope>NUCLEOTIDE SEQUENCE [LARGE SCALE GENOMIC DNA]</scope>
    <source>
        <strain evidence="2 3">CCUG 39159</strain>
    </source>
</reference>
<sequence>MKKIKIDYIYLAVIFFLFYILGNYSLIRSDQGSLITRKVEFFLGYYLKVYTIFPF</sequence>
<dbReference type="EMBL" id="AICP01000048">
    <property type="protein sequence ID" value="EID20690.1"/>
    <property type="molecule type" value="Genomic_DNA"/>
</dbReference>
<keyword evidence="1" id="KW-1133">Transmembrane helix</keyword>
<name>I0SBD7_STRAP</name>
<dbReference type="Proteomes" id="UP000003245">
    <property type="component" value="Unassembled WGS sequence"/>
</dbReference>
<gene>
    <name evidence="2" type="ORF">HMPREF1043_1539</name>
</gene>
<dbReference type="PATRIC" id="fig|1095729.3.peg.1636"/>